<dbReference type="Gene3D" id="2.30.29.30">
    <property type="entry name" value="Pleckstrin-homology domain (PH domain)/Phosphotyrosine-binding domain (PTB)"/>
    <property type="match status" value="1"/>
</dbReference>
<reference evidence="7" key="1">
    <citation type="journal article" date="2011" name="PLoS Biol.">
        <title>Gene gain and loss during evolution of obligate parasitism in the white rust pathogen of Arabidopsis thaliana.</title>
        <authorList>
            <person name="Kemen E."/>
            <person name="Gardiner A."/>
            <person name="Schultz-Larsen T."/>
            <person name="Kemen A.C."/>
            <person name="Balmuth A.L."/>
            <person name="Robert-Seilaniantz A."/>
            <person name="Bailey K."/>
            <person name="Holub E."/>
            <person name="Studholme D.J."/>
            <person name="Maclean D."/>
            <person name="Jones J.D."/>
        </authorList>
    </citation>
    <scope>NUCLEOTIDE SEQUENCE</scope>
</reference>
<evidence type="ECO:0000256" key="4">
    <source>
        <dbReference type="PROSITE-ProRule" id="PRU00175"/>
    </source>
</evidence>
<dbReference type="PROSITE" id="PS50089">
    <property type="entry name" value="ZF_RING_2"/>
    <property type="match status" value="1"/>
</dbReference>
<dbReference type="InterPro" id="IPR050889">
    <property type="entry name" value="Dendritic_Spine_Reg/Scaffold"/>
</dbReference>
<dbReference type="Pfam" id="PF12796">
    <property type="entry name" value="Ank_2"/>
    <property type="match status" value="1"/>
</dbReference>
<name>F0WEX3_9STRA</name>
<dbReference type="GO" id="GO:0008270">
    <property type="term" value="F:zinc ion binding"/>
    <property type="evidence" value="ECO:0007669"/>
    <property type="project" value="UniProtKB-KW"/>
</dbReference>
<dbReference type="SMART" id="SM00184">
    <property type="entry name" value="RING"/>
    <property type="match status" value="1"/>
</dbReference>
<dbReference type="InterPro" id="IPR013083">
    <property type="entry name" value="Znf_RING/FYVE/PHD"/>
</dbReference>
<dbReference type="PANTHER" id="PTHR24166">
    <property type="entry name" value="ROLLING PEBBLES, ISOFORM B"/>
    <property type="match status" value="1"/>
</dbReference>
<organism evidence="7">
    <name type="scientific">Albugo laibachii Nc14</name>
    <dbReference type="NCBI Taxonomy" id="890382"/>
    <lineage>
        <taxon>Eukaryota</taxon>
        <taxon>Sar</taxon>
        <taxon>Stramenopiles</taxon>
        <taxon>Oomycota</taxon>
        <taxon>Peronosporomycetes</taxon>
        <taxon>Albuginales</taxon>
        <taxon>Albuginaceae</taxon>
        <taxon>Albugo</taxon>
    </lineage>
</organism>
<dbReference type="PANTHER" id="PTHR24166:SF48">
    <property type="entry name" value="PROTEIN VAPYRIN"/>
    <property type="match status" value="1"/>
</dbReference>
<dbReference type="InterPro" id="IPR001841">
    <property type="entry name" value="Znf_RING"/>
</dbReference>
<gene>
    <name evidence="7" type="primary">AlNc14C78G5171</name>
    <name evidence="7" type="ORF">ALNC14_058980</name>
</gene>
<proteinExistence type="predicted"/>
<dbReference type="PROSITE" id="PS50088">
    <property type="entry name" value="ANK_REPEAT"/>
    <property type="match status" value="2"/>
</dbReference>
<evidence type="ECO:0000256" key="5">
    <source>
        <dbReference type="SAM" id="MobiDB-lite"/>
    </source>
</evidence>
<evidence type="ECO:0000259" key="6">
    <source>
        <dbReference type="PROSITE" id="PS50089"/>
    </source>
</evidence>
<feature type="repeat" description="ANK" evidence="3">
    <location>
        <begin position="71"/>
        <end position="103"/>
    </location>
</feature>
<keyword evidence="4" id="KW-0863">Zinc-finger</keyword>
<feature type="repeat" description="ANK" evidence="3">
    <location>
        <begin position="106"/>
        <end position="138"/>
    </location>
</feature>
<sequence length="408" mass="46560">MFTNSSQLERALWKSVKQNQVEKLRDHLHAYKNGKAIQSDSNCIPLMDLFRSVREMFVSVPQLLNRHHERRKMTLLMYACKLRDSEAVRVLIEFGADVNLVDGFLQGNTAMHYAADADDIACVDLLCKANGNIFALNRDGHSPIDVARLHRREAVSQYLTLKLCLHSGWMYVKSRRLHSIWRKRWCMAMACDPSQREFEMAFYRSPKDPSPVAISIVRERRHSVTYCYSSVAVPKSIFDEHGNLSRRAAFMNTLANSLMDKQFMFQAMYPVEIQPVNSEFSRHKYRPLSLLELIFAATSSEERKVWMRLWDPEWCDGTSASPSAPELECEQSSGEEASKPISNPPTPTCNRSRKECVICMTAKKTAACIPCGHIAACMECLDTMVMSSRPECPICRSIITATMNVYEC</sequence>
<reference evidence="7" key="2">
    <citation type="submission" date="2011-02" db="EMBL/GenBank/DDBJ databases">
        <authorList>
            <person name="MacLean D."/>
        </authorList>
    </citation>
    <scope>NUCLEOTIDE SEQUENCE</scope>
</reference>
<dbReference type="PROSITE" id="PS50297">
    <property type="entry name" value="ANK_REP_REGION"/>
    <property type="match status" value="1"/>
</dbReference>
<dbReference type="HOGENOM" id="CLU_027253_0_1_1"/>
<dbReference type="InterPro" id="IPR036770">
    <property type="entry name" value="Ankyrin_rpt-contain_sf"/>
</dbReference>
<keyword evidence="4" id="KW-0862">Zinc</keyword>
<dbReference type="SUPFAM" id="SSF50729">
    <property type="entry name" value="PH domain-like"/>
    <property type="match status" value="1"/>
</dbReference>
<dbReference type="SUPFAM" id="SSF57850">
    <property type="entry name" value="RING/U-box"/>
    <property type="match status" value="1"/>
</dbReference>
<feature type="region of interest" description="Disordered" evidence="5">
    <location>
        <begin position="319"/>
        <end position="350"/>
    </location>
</feature>
<dbReference type="SUPFAM" id="SSF48403">
    <property type="entry name" value="Ankyrin repeat"/>
    <property type="match status" value="1"/>
</dbReference>
<dbReference type="InterPro" id="IPR011993">
    <property type="entry name" value="PH-like_dom_sf"/>
</dbReference>
<dbReference type="InterPro" id="IPR002110">
    <property type="entry name" value="Ankyrin_rpt"/>
</dbReference>
<keyword evidence="1" id="KW-0677">Repeat</keyword>
<protein>
    <submittedName>
        <fullName evidence="7">Uncharacterized protein AlNc14C78G5171</fullName>
    </submittedName>
</protein>
<dbReference type="EMBL" id="FR824123">
    <property type="protein sequence ID" value="CCA19755.1"/>
    <property type="molecule type" value="Genomic_DNA"/>
</dbReference>
<keyword evidence="4" id="KW-0479">Metal-binding</keyword>
<evidence type="ECO:0000256" key="2">
    <source>
        <dbReference type="ARBA" id="ARBA00023043"/>
    </source>
</evidence>
<keyword evidence="2 3" id="KW-0040">ANK repeat</keyword>
<dbReference type="Gene3D" id="3.30.40.10">
    <property type="entry name" value="Zinc/RING finger domain, C3HC4 (zinc finger)"/>
    <property type="match status" value="1"/>
</dbReference>
<feature type="domain" description="RING-type" evidence="6">
    <location>
        <begin position="356"/>
        <end position="396"/>
    </location>
</feature>
<dbReference type="Pfam" id="PF13920">
    <property type="entry name" value="zf-C3HC4_3"/>
    <property type="match status" value="1"/>
</dbReference>
<dbReference type="Gene3D" id="1.25.40.20">
    <property type="entry name" value="Ankyrin repeat-containing domain"/>
    <property type="match status" value="1"/>
</dbReference>
<evidence type="ECO:0000256" key="3">
    <source>
        <dbReference type="PROSITE-ProRule" id="PRU00023"/>
    </source>
</evidence>
<evidence type="ECO:0000256" key="1">
    <source>
        <dbReference type="ARBA" id="ARBA00022737"/>
    </source>
</evidence>
<dbReference type="AlphaFoldDB" id="F0WEX3"/>
<accession>F0WEX3</accession>
<dbReference type="SMART" id="SM00248">
    <property type="entry name" value="ANK"/>
    <property type="match status" value="2"/>
</dbReference>
<evidence type="ECO:0000313" key="7">
    <source>
        <dbReference type="EMBL" id="CCA19755.1"/>
    </source>
</evidence>